<feature type="transmembrane region" description="Helical" evidence="2">
    <location>
        <begin position="12"/>
        <end position="33"/>
    </location>
</feature>
<evidence type="ECO:0000256" key="1">
    <source>
        <dbReference type="SAM" id="MobiDB-lite"/>
    </source>
</evidence>
<feature type="region of interest" description="Disordered" evidence="1">
    <location>
        <begin position="615"/>
        <end position="634"/>
    </location>
</feature>
<accession>A0AA39HS36</accession>
<dbReference type="PANTHER" id="PTHR46669">
    <property type="entry name" value="LEUCINE-RICH PPR MOTIF-CONTAINING PROTEIN, MITOCHONDRIAL"/>
    <property type="match status" value="1"/>
</dbReference>
<keyword evidence="2" id="KW-0812">Transmembrane</keyword>
<feature type="compositionally biased region" description="Low complexity" evidence="1">
    <location>
        <begin position="615"/>
        <end position="625"/>
    </location>
</feature>
<dbReference type="GO" id="GO:0005739">
    <property type="term" value="C:mitochondrion"/>
    <property type="evidence" value="ECO:0007669"/>
    <property type="project" value="TreeGrafter"/>
</dbReference>
<dbReference type="GO" id="GO:0005634">
    <property type="term" value="C:nucleus"/>
    <property type="evidence" value="ECO:0007669"/>
    <property type="project" value="TreeGrafter"/>
</dbReference>
<dbReference type="GO" id="GO:0003730">
    <property type="term" value="F:mRNA 3'-UTR binding"/>
    <property type="evidence" value="ECO:0007669"/>
    <property type="project" value="TreeGrafter"/>
</dbReference>
<sequence length="1654" mass="186526">MRKSGDQDDRSKSSAILVNFFCSILGFWLIVVVKLQPAGDNFCFDLVDFPNCLYLCSSQRLKSYFQAGPQFIMRRVISLAQIHRNLSHFPSTSRHIVTASGRSHGAAMSVRADEILPSRGDFAGATSNNRPSSLQNAIEWSEPRVPLATQPRVPELAAEVDTEVAGDKVNSDAPSVGPAKELYISKSSTPSISKKNVVGTWLLWKFVKSRDINSLRSALNESEWPHYKLLKDSLLSQLLRLFIKNGEISEIKALFKDLSSLNANLYVRDDVVLEFLERVVREEGASHASQFAVECRQMFIAKPPVERRGFQQTAAAERLFQAAFSVNKVKYIDVFGLFDTVYELGYIQDAKPYLVEALKFKIKHEGFNETLLSFKLQLKHDRTTVGIHVLFEEAIRHWSKSRVSFENRLRTLIKLASTLDGPFDIFGELIVSLVVEGRYQEATVLFKKLSIPGNHFCRPLARLSRDEKYLPVVEKFSELVDSCIIAERKRGSKSTVTPEEQQGTEEAAASVAFLLESWTSTKKKKRPFQKPKRYKVNDEQLDKLNNTLIRVWLDLAEKSGNIKSGQQLKTWIETNDISLTERVLSGMIGAVSRTHAVRVLRRTVATSRCGFSTAADSSATASATAPRSHQTPAGGIRRRLMEIQRQRRALMDRHLDSIEKNEMKTLPDICEGLEWQFYVEPRVLNRIMELVESNPSESAALLSDRRFAQLVTAFGSKCSLMEGRLRDELLSEFIQRLQKSGFKFGVLSHNAILNSRLENGSNVDVLAYLDKLDAEGVDANAETFSLFTEVYAQKGDINGVKSVIGLMKDSGMPVTEKALQSMVYALTMKGERVQAVEILKNFESNASISTVGLRMAQIRALASLGDLDGVTNVVADIVMDSEFKSSENQDAFMKVLFQLITQGRHDALERLKPFYRKVAEDGALQLSSTNGRLLLALIRQSLSQGKWETAAVLDSIFGKTFAFNRVTEFRDGLVNSIERNVDTADLVKRLAVVESLGHIKRPLLWAMNETLRDNNQLKFEELYNTLYASDDFKAIISERPHVAYPMVAKLINEMNSMTSVAEKLPKYNQLCDLLYVKSDATDFEYANDYLFRAVEKDWNAVGDILSHARREHRNCIATAIVEKTMKSKTHNLQHLLELMEGPLNPDGNVRVMSARVGQELVRLLTSNDVTPTTLKLASKIVAATFVFGENSPQRVHDGYGFKVVSKIMLSPKLADNRISELVDIWTEESRISLNAEEVSSLENSLSENNMPHRAGLVKQLRRKSKTVVRWMETEDISLLEEEARSLSDPEKKINPGVLARLYSIIISKRATETPRNLLSIAKNAQQMLNLSQSSEIPRTRLFRILSASFEEALKDLRSDISDEFWKLPVNYAGAYGFLYALNLCCRGKAESAKEVLEKVKLKHDKSVVTGALNRICDAAVEVEEDHLKQFVNLLTETFAIPITQRKRLLQLAKNNSLKQLIDEKKLKEAFDLVRSESEAHKQMFGQYPMIHACIEAENQVLMKDVFNLIVKLHDRNTAAIDFVLTFLEAGLDSSAKRMFEKHVTYLTGLKLNYIVIREARLGRPDVLHKLFELVDIDDTKATSVDLQAHLVPKLISMYDAQKNLEDLRKLQAEVKRVSFPLDPKLKSTLESVIQNLEKKEQKMSLSQSATSIDS</sequence>
<proteinExistence type="predicted"/>
<evidence type="ECO:0000313" key="4">
    <source>
        <dbReference type="Proteomes" id="UP001175271"/>
    </source>
</evidence>
<dbReference type="Proteomes" id="UP001175271">
    <property type="component" value="Unassembled WGS sequence"/>
</dbReference>
<dbReference type="EMBL" id="JAUCMV010000003">
    <property type="protein sequence ID" value="KAK0410399.1"/>
    <property type="molecule type" value="Genomic_DNA"/>
</dbReference>
<protein>
    <recommendedName>
        <fullName evidence="5">Pentacotripeptide-repeat region of PRORP domain-containing protein</fullName>
    </recommendedName>
</protein>
<reference evidence="3" key="1">
    <citation type="submission" date="2023-06" db="EMBL/GenBank/DDBJ databases">
        <title>Genomic analysis of the entomopathogenic nematode Steinernema hermaphroditum.</title>
        <authorList>
            <person name="Schwarz E.M."/>
            <person name="Heppert J.K."/>
            <person name="Baniya A."/>
            <person name="Schwartz H.T."/>
            <person name="Tan C.-H."/>
            <person name="Antoshechkin I."/>
            <person name="Sternberg P.W."/>
            <person name="Goodrich-Blair H."/>
            <person name="Dillman A.R."/>
        </authorList>
    </citation>
    <scope>NUCLEOTIDE SEQUENCE</scope>
    <source>
        <strain evidence="3">PS9179</strain>
        <tissue evidence="3">Whole animal</tissue>
    </source>
</reference>
<evidence type="ECO:0000256" key="2">
    <source>
        <dbReference type="SAM" id="Phobius"/>
    </source>
</evidence>
<keyword evidence="4" id="KW-1185">Reference proteome</keyword>
<dbReference type="InterPro" id="IPR033490">
    <property type="entry name" value="LRP130"/>
</dbReference>
<keyword evidence="2" id="KW-0472">Membrane</keyword>
<dbReference type="PANTHER" id="PTHR46669:SF3">
    <property type="entry name" value="LEUCINE-RICH PPR MOTIF-CONTAINING PROTEIN, MITOCHONDRIAL"/>
    <property type="match status" value="1"/>
</dbReference>
<evidence type="ECO:0000313" key="3">
    <source>
        <dbReference type="EMBL" id="KAK0410399.1"/>
    </source>
</evidence>
<gene>
    <name evidence="3" type="ORF">QR680_005110</name>
</gene>
<organism evidence="3 4">
    <name type="scientific">Steinernema hermaphroditum</name>
    <dbReference type="NCBI Taxonomy" id="289476"/>
    <lineage>
        <taxon>Eukaryota</taxon>
        <taxon>Metazoa</taxon>
        <taxon>Ecdysozoa</taxon>
        <taxon>Nematoda</taxon>
        <taxon>Chromadorea</taxon>
        <taxon>Rhabditida</taxon>
        <taxon>Tylenchina</taxon>
        <taxon>Panagrolaimomorpha</taxon>
        <taxon>Strongyloidoidea</taxon>
        <taxon>Steinernematidae</taxon>
        <taxon>Steinernema</taxon>
    </lineage>
</organism>
<dbReference type="InterPro" id="IPR011990">
    <property type="entry name" value="TPR-like_helical_dom_sf"/>
</dbReference>
<comment type="caution">
    <text evidence="3">The sequence shown here is derived from an EMBL/GenBank/DDBJ whole genome shotgun (WGS) entry which is preliminary data.</text>
</comment>
<keyword evidence="2" id="KW-1133">Transmembrane helix</keyword>
<dbReference type="Gene3D" id="1.25.40.10">
    <property type="entry name" value="Tetratricopeptide repeat domain"/>
    <property type="match status" value="1"/>
</dbReference>
<dbReference type="GO" id="GO:0070129">
    <property type="term" value="P:regulation of mitochondrial translation"/>
    <property type="evidence" value="ECO:0007669"/>
    <property type="project" value="TreeGrafter"/>
</dbReference>
<evidence type="ECO:0008006" key="5">
    <source>
        <dbReference type="Google" id="ProtNLM"/>
    </source>
</evidence>
<name>A0AA39HS36_9BILA</name>